<dbReference type="FunFam" id="1.10.10.10:FF:000014">
    <property type="entry name" value="Cullin 1"/>
    <property type="match status" value="1"/>
</dbReference>
<sequence>MSYGELVTTCFKNAYTLRASAFQMTVLLQYNAVLLRSVQELRESTGMEMNVLQQVLQTLLKCRLLVLVDNETAGPSSRTTGPLGPDSRLSLVENYSSKRSRVTINVPLKTDAKVEQDSSYKKVDDDRRLVTQAAIVRIMKVRGTLSFEELVAEVERQLSCRFTPTAPDIKYCVQGLIRREYLGEVKDKPGTYHYIA</sequence>
<dbReference type="GO" id="GO:0031625">
    <property type="term" value="F:ubiquitin protein ligase binding"/>
    <property type="evidence" value="ECO:0007669"/>
    <property type="project" value="InterPro"/>
</dbReference>
<dbReference type="Pfam" id="PF26557">
    <property type="entry name" value="Cullin_AB"/>
    <property type="match status" value="1"/>
</dbReference>
<gene>
    <name evidence="5" type="ORF">HPB48_005994</name>
</gene>
<keyword evidence="6" id="KW-1185">Reference proteome</keyword>
<organism evidence="5 6">
    <name type="scientific">Haemaphysalis longicornis</name>
    <name type="common">Bush tick</name>
    <dbReference type="NCBI Taxonomy" id="44386"/>
    <lineage>
        <taxon>Eukaryota</taxon>
        <taxon>Metazoa</taxon>
        <taxon>Ecdysozoa</taxon>
        <taxon>Arthropoda</taxon>
        <taxon>Chelicerata</taxon>
        <taxon>Arachnida</taxon>
        <taxon>Acari</taxon>
        <taxon>Parasitiformes</taxon>
        <taxon>Ixodida</taxon>
        <taxon>Ixodoidea</taxon>
        <taxon>Ixodidae</taxon>
        <taxon>Haemaphysalinae</taxon>
        <taxon>Haemaphysalis</taxon>
    </lineage>
</organism>
<dbReference type="OMA" id="TAPDIKY"/>
<evidence type="ECO:0000313" key="5">
    <source>
        <dbReference type="EMBL" id="KAH9363473.1"/>
    </source>
</evidence>
<dbReference type="Gene3D" id="1.10.10.10">
    <property type="entry name" value="Winged helix-like DNA-binding domain superfamily/Winged helix DNA-binding domain"/>
    <property type="match status" value="2"/>
</dbReference>
<dbReference type="VEuPathDB" id="VectorBase:HLOH_043152"/>
<dbReference type="PANTHER" id="PTHR11932">
    <property type="entry name" value="CULLIN"/>
    <property type="match status" value="1"/>
</dbReference>
<keyword evidence="2" id="KW-0832">Ubl conjugation</keyword>
<dbReference type="InterPro" id="IPR019559">
    <property type="entry name" value="Cullin_neddylation_domain"/>
</dbReference>
<dbReference type="SMART" id="SM00884">
    <property type="entry name" value="Cullin_Nedd8"/>
    <property type="match status" value="1"/>
</dbReference>
<protein>
    <recommendedName>
        <fullName evidence="4">Cullin family profile domain-containing protein</fullName>
    </recommendedName>
</protein>
<evidence type="ECO:0000256" key="3">
    <source>
        <dbReference type="PROSITE-ProRule" id="PRU00330"/>
    </source>
</evidence>
<dbReference type="InterPro" id="IPR059120">
    <property type="entry name" value="Cullin-like_AB"/>
</dbReference>
<evidence type="ECO:0000256" key="2">
    <source>
        <dbReference type="ARBA" id="ARBA00022843"/>
    </source>
</evidence>
<proteinExistence type="inferred from homology"/>
<dbReference type="InterPro" id="IPR036390">
    <property type="entry name" value="WH_DNA-bd_sf"/>
</dbReference>
<keyword evidence="1" id="KW-1017">Isopeptide bond</keyword>
<dbReference type="EMBL" id="JABSTR010000002">
    <property type="protein sequence ID" value="KAH9363473.1"/>
    <property type="molecule type" value="Genomic_DNA"/>
</dbReference>
<name>A0A9J6FME2_HAELO</name>
<accession>A0A9J6FME2</accession>
<dbReference type="AlphaFoldDB" id="A0A9J6FME2"/>
<dbReference type="InterPro" id="IPR045093">
    <property type="entry name" value="Cullin"/>
</dbReference>
<dbReference type="InterPro" id="IPR036317">
    <property type="entry name" value="Cullin_homology_sf"/>
</dbReference>
<dbReference type="Pfam" id="PF10557">
    <property type="entry name" value="Cullin_Nedd8"/>
    <property type="match status" value="1"/>
</dbReference>
<dbReference type="Proteomes" id="UP000821853">
    <property type="component" value="Chromosome 10"/>
</dbReference>
<dbReference type="PROSITE" id="PS50069">
    <property type="entry name" value="CULLIN_2"/>
    <property type="match status" value="1"/>
</dbReference>
<feature type="domain" description="Cullin family profile" evidence="4">
    <location>
        <begin position="1"/>
        <end position="60"/>
    </location>
</feature>
<dbReference type="GO" id="GO:0006511">
    <property type="term" value="P:ubiquitin-dependent protein catabolic process"/>
    <property type="evidence" value="ECO:0007669"/>
    <property type="project" value="InterPro"/>
</dbReference>
<evidence type="ECO:0000313" key="6">
    <source>
        <dbReference type="Proteomes" id="UP000821853"/>
    </source>
</evidence>
<evidence type="ECO:0000259" key="4">
    <source>
        <dbReference type="PROSITE" id="PS50069"/>
    </source>
</evidence>
<dbReference type="OrthoDB" id="27073at2759"/>
<evidence type="ECO:0000256" key="1">
    <source>
        <dbReference type="ARBA" id="ARBA00022499"/>
    </source>
</evidence>
<reference evidence="5 6" key="1">
    <citation type="journal article" date="2020" name="Cell">
        <title>Large-Scale Comparative Analyses of Tick Genomes Elucidate Their Genetic Diversity and Vector Capacities.</title>
        <authorList>
            <consortium name="Tick Genome and Microbiome Consortium (TIGMIC)"/>
            <person name="Jia N."/>
            <person name="Wang J."/>
            <person name="Shi W."/>
            <person name="Du L."/>
            <person name="Sun Y."/>
            <person name="Zhan W."/>
            <person name="Jiang J.F."/>
            <person name="Wang Q."/>
            <person name="Zhang B."/>
            <person name="Ji P."/>
            <person name="Bell-Sakyi L."/>
            <person name="Cui X.M."/>
            <person name="Yuan T.T."/>
            <person name="Jiang B.G."/>
            <person name="Yang W.F."/>
            <person name="Lam T.T."/>
            <person name="Chang Q.C."/>
            <person name="Ding S.J."/>
            <person name="Wang X.J."/>
            <person name="Zhu J.G."/>
            <person name="Ruan X.D."/>
            <person name="Zhao L."/>
            <person name="Wei J.T."/>
            <person name="Ye R.Z."/>
            <person name="Que T.C."/>
            <person name="Du C.H."/>
            <person name="Zhou Y.H."/>
            <person name="Cheng J.X."/>
            <person name="Dai P.F."/>
            <person name="Guo W.B."/>
            <person name="Han X.H."/>
            <person name="Huang E.J."/>
            <person name="Li L.F."/>
            <person name="Wei W."/>
            <person name="Gao Y.C."/>
            <person name="Liu J.Z."/>
            <person name="Shao H.Z."/>
            <person name="Wang X."/>
            <person name="Wang C.C."/>
            <person name="Yang T.C."/>
            <person name="Huo Q.B."/>
            <person name="Li W."/>
            <person name="Chen H.Y."/>
            <person name="Chen S.E."/>
            <person name="Zhou L.G."/>
            <person name="Ni X.B."/>
            <person name="Tian J.H."/>
            <person name="Sheng Y."/>
            <person name="Liu T."/>
            <person name="Pan Y.S."/>
            <person name="Xia L.Y."/>
            <person name="Li J."/>
            <person name="Zhao F."/>
            <person name="Cao W.C."/>
        </authorList>
    </citation>
    <scope>NUCLEOTIDE SEQUENCE [LARGE SCALE GENOMIC DNA]</scope>
    <source>
        <strain evidence="5">HaeL-2018</strain>
    </source>
</reference>
<comment type="caution">
    <text evidence="5">The sequence shown here is derived from an EMBL/GenBank/DDBJ whole genome shotgun (WGS) entry which is preliminary data.</text>
</comment>
<comment type="similarity">
    <text evidence="3">Belongs to the cullin family.</text>
</comment>
<dbReference type="InterPro" id="IPR036388">
    <property type="entry name" value="WH-like_DNA-bd_sf"/>
</dbReference>
<dbReference type="SUPFAM" id="SSF75632">
    <property type="entry name" value="Cullin homology domain"/>
    <property type="match status" value="1"/>
</dbReference>
<dbReference type="SUPFAM" id="SSF46785">
    <property type="entry name" value="Winged helix' DNA-binding domain"/>
    <property type="match status" value="1"/>
</dbReference>
<dbReference type="InterPro" id="IPR016158">
    <property type="entry name" value="Cullin_homology"/>
</dbReference>